<reference evidence="1 2" key="1">
    <citation type="submission" date="2020-02" db="EMBL/GenBank/DDBJ databases">
        <title>Balneolaceae bacterium YR4-1, complete genome.</title>
        <authorList>
            <person name="Li Y."/>
            <person name="Wu S."/>
        </authorList>
    </citation>
    <scope>NUCLEOTIDE SEQUENCE [LARGE SCALE GENOMIC DNA]</scope>
    <source>
        <strain evidence="1 2">YR4-1</strain>
    </source>
</reference>
<keyword evidence="2" id="KW-1185">Reference proteome</keyword>
<dbReference type="EMBL" id="JAALLT010000002">
    <property type="protein sequence ID" value="NGP76385.1"/>
    <property type="molecule type" value="Genomic_DNA"/>
</dbReference>
<comment type="caution">
    <text evidence="1">The sequence shown here is derived from an EMBL/GenBank/DDBJ whole genome shotgun (WGS) entry which is preliminary data.</text>
</comment>
<evidence type="ECO:0000313" key="1">
    <source>
        <dbReference type="EMBL" id="NGP76385.1"/>
    </source>
</evidence>
<protein>
    <submittedName>
        <fullName evidence="1">Uncharacterized protein</fullName>
    </submittedName>
</protein>
<proteinExistence type="predicted"/>
<dbReference type="Proteomes" id="UP000473278">
    <property type="component" value="Unassembled WGS sequence"/>
</dbReference>
<dbReference type="RefSeq" id="WP_165140689.1">
    <property type="nucleotide sequence ID" value="NZ_JAALLT010000002.1"/>
</dbReference>
<evidence type="ECO:0000313" key="2">
    <source>
        <dbReference type="Proteomes" id="UP000473278"/>
    </source>
</evidence>
<organism evidence="1 2">
    <name type="scientific">Halalkalibaculum roseum</name>
    <dbReference type="NCBI Taxonomy" id="2709311"/>
    <lineage>
        <taxon>Bacteria</taxon>
        <taxon>Pseudomonadati</taxon>
        <taxon>Balneolota</taxon>
        <taxon>Balneolia</taxon>
        <taxon>Balneolales</taxon>
        <taxon>Balneolaceae</taxon>
        <taxon>Halalkalibaculum</taxon>
    </lineage>
</organism>
<name>A0A6M1T304_9BACT</name>
<dbReference type="AlphaFoldDB" id="A0A6M1T304"/>
<gene>
    <name evidence="1" type="ORF">G3570_07065</name>
</gene>
<accession>A0A6M1T304</accession>
<sequence>MRDTFSSIAVNKKGGIGMLRYKIIFTLLLSILLFISCSDYKKGTDDRPAPPIKHELVLKKDQNKWKVRKPRVTRGDTLVWVAPDSSDMSFQFPGNISRFLEPLNDQKDKLTDGYLKYLKAGDSLRLVVKRTAPYRVIEYAIFVLADSMYVEGDTPPEIQVEW</sequence>